<feature type="compositionally biased region" description="Acidic residues" evidence="2">
    <location>
        <begin position="33"/>
        <end position="45"/>
    </location>
</feature>
<evidence type="ECO:0000313" key="4">
    <source>
        <dbReference type="Proteomes" id="UP001295423"/>
    </source>
</evidence>
<dbReference type="EMBL" id="CAKOGP040000031">
    <property type="protein sequence ID" value="CAJ1928045.1"/>
    <property type="molecule type" value="Genomic_DNA"/>
</dbReference>
<organism evidence="3 4">
    <name type="scientific">Cylindrotheca closterium</name>
    <dbReference type="NCBI Taxonomy" id="2856"/>
    <lineage>
        <taxon>Eukaryota</taxon>
        <taxon>Sar</taxon>
        <taxon>Stramenopiles</taxon>
        <taxon>Ochrophyta</taxon>
        <taxon>Bacillariophyta</taxon>
        <taxon>Bacillariophyceae</taxon>
        <taxon>Bacillariophycidae</taxon>
        <taxon>Bacillariales</taxon>
        <taxon>Bacillariaceae</taxon>
        <taxon>Cylindrotheca</taxon>
    </lineage>
</organism>
<name>A0AAD2CCG8_9STRA</name>
<keyword evidence="4" id="KW-1185">Reference proteome</keyword>
<feature type="compositionally biased region" description="Basic and acidic residues" evidence="2">
    <location>
        <begin position="1"/>
        <end position="32"/>
    </location>
</feature>
<evidence type="ECO:0000313" key="3">
    <source>
        <dbReference type="EMBL" id="CAJ1928045.1"/>
    </source>
</evidence>
<evidence type="ECO:0000256" key="2">
    <source>
        <dbReference type="SAM" id="MobiDB-lite"/>
    </source>
</evidence>
<feature type="compositionally biased region" description="Polar residues" evidence="2">
    <location>
        <begin position="294"/>
        <end position="310"/>
    </location>
</feature>
<feature type="coiled-coil region" evidence="1">
    <location>
        <begin position="190"/>
        <end position="222"/>
    </location>
</feature>
<feature type="compositionally biased region" description="Basic and acidic residues" evidence="2">
    <location>
        <begin position="110"/>
        <end position="119"/>
    </location>
</feature>
<evidence type="ECO:0000256" key="1">
    <source>
        <dbReference type="SAM" id="Coils"/>
    </source>
</evidence>
<dbReference type="Proteomes" id="UP001295423">
    <property type="component" value="Unassembled WGS sequence"/>
</dbReference>
<gene>
    <name evidence="3" type="ORF">CYCCA115_LOCUS1391</name>
</gene>
<feature type="region of interest" description="Disordered" evidence="2">
    <location>
        <begin position="1"/>
        <end position="122"/>
    </location>
</feature>
<reference evidence="3" key="1">
    <citation type="submission" date="2023-08" db="EMBL/GenBank/DDBJ databases">
        <authorList>
            <person name="Audoor S."/>
            <person name="Bilcke G."/>
        </authorList>
    </citation>
    <scope>NUCLEOTIDE SEQUENCE</scope>
</reference>
<accession>A0AAD2CCG8</accession>
<feature type="region of interest" description="Disordered" evidence="2">
    <location>
        <begin position="294"/>
        <end position="322"/>
    </location>
</feature>
<comment type="caution">
    <text evidence="3">The sequence shown here is derived from an EMBL/GenBank/DDBJ whole genome shotgun (WGS) entry which is preliminary data.</text>
</comment>
<sequence>MIEDAIKHEKNDKEINRDLKQQKRDEKKKAEWEAEQQAESTDDAEPSVTSEANNMCVRVVTPEDIGDEISTSALVVGGGSGTDDENVWTDHVSRDEGAGSPPGSATATRASHDTSDEGPTKTIAEIFKDFSPKNAEWQTVGGHAVPKNLEQHLLDVAKMLKDDLALSLENERKEQAIDLKKTRFEATRAQKKIVKEAKEAANRAAKQENENLRDTIKYLTAKSQQQSGGAPEVHQLVAENRALAKDKLQSENKAKTFKNEAKEWRRVCLSAFEVSKKCSVCLPQVKRNCTVQSDKLSTNPVKPSRPGSNTLEERQNKTPRFI</sequence>
<protein>
    <submittedName>
        <fullName evidence="3">Uncharacterized protein</fullName>
    </submittedName>
</protein>
<dbReference type="AlphaFoldDB" id="A0AAD2CCG8"/>
<proteinExistence type="predicted"/>
<keyword evidence="1" id="KW-0175">Coiled coil</keyword>